<name>A0A844Z5L8_9SPHN</name>
<dbReference type="EMBL" id="WTYZ01000001">
    <property type="protein sequence ID" value="MXO82556.1"/>
    <property type="molecule type" value="Genomic_DNA"/>
</dbReference>
<dbReference type="Proteomes" id="UP000460290">
    <property type="component" value="Unassembled WGS sequence"/>
</dbReference>
<evidence type="ECO:0000313" key="4">
    <source>
        <dbReference type="EMBL" id="MXO82556.1"/>
    </source>
</evidence>
<dbReference type="Gene3D" id="3.40.630.30">
    <property type="match status" value="1"/>
</dbReference>
<dbReference type="InterPro" id="IPR000182">
    <property type="entry name" value="GNAT_dom"/>
</dbReference>
<dbReference type="InterPro" id="IPR016181">
    <property type="entry name" value="Acyl_CoA_acyltransferase"/>
</dbReference>
<dbReference type="Pfam" id="PF13508">
    <property type="entry name" value="Acetyltransf_7"/>
    <property type="match status" value="1"/>
</dbReference>
<evidence type="ECO:0000259" key="3">
    <source>
        <dbReference type="PROSITE" id="PS51186"/>
    </source>
</evidence>
<keyword evidence="2" id="KW-0012">Acyltransferase</keyword>
<evidence type="ECO:0000313" key="5">
    <source>
        <dbReference type="Proteomes" id="UP000460290"/>
    </source>
</evidence>
<dbReference type="SUPFAM" id="SSF55729">
    <property type="entry name" value="Acyl-CoA N-acyltransferases (Nat)"/>
    <property type="match status" value="1"/>
</dbReference>
<accession>A0A844Z5L8</accession>
<proteinExistence type="predicted"/>
<keyword evidence="5" id="KW-1185">Reference proteome</keyword>
<organism evidence="4 5">
    <name type="scientific">Pontixanthobacter aestiaquae</name>
    <dbReference type="NCBI Taxonomy" id="1509367"/>
    <lineage>
        <taxon>Bacteria</taxon>
        <taxon>Pseudomonadati</taxon>
        <taxon>Pseudomonadota</taxon>
        <taxon>Alphaproteobacteria</taxon>
        <taxon>Sphingomonadales</taxon>
        <taxon>Erythrobacteraceae</taxon>
        <taxon>Pontixanthobacter</taxon>
    </lineage>
</organism>
<dbReference type="PANTHER" id="PTHR43800">
    <property type="entry name" value="PEPTIDYL-LYSINE N-ACETYLTRANSFERASE YJAB"/>
    <property type="match status" value="1"/>
</dbReference>
<sequence length="172" mass="18864">MNGWSLRLARPDDADALPAIELSAGTLFTSDPDLGDAAGQHAICPEQHRRLIGKGHCLVALSGDEIIGFLASEPHRRQLHIVEVSVHADYQGRGIGAGLMRAAKIDAHNSGFTALTLTTFRDVAWNAPFYSRLGFVEIEDLEAHPRLAAELEKEAAHSLPRERRCAMIQFFD</sequence>
<feature type="domain" description="N-acetyltransferase" evidence="3">
    <location>
        <begin position="4"/>
        <end position="156"/>
    </location>
</feature>
<dbReference type="PANTHER" id="PTHR43800:SF1">
    <property type="entry name" value="PEPTIDYL-LYSINE N-ACETYLTRANSFERASE YJAB"/>
    <property type="match status" value="1"/>
</dbReference>
<gene>
    <name evidence="4" type="ORF">GRI35_04095</name>
</gene>
<dbReference type="GO" id="GO:0016747">
    <property type="term" value="F:acyltransferase activity, transferring groups other than amino-acyl groups"/>
    <property type="evidence" value="ECO:0007669"/>
    <property type="project" value="InterPro"/>
</dbReference>
<evidence type="ECO:0000256" key="1">
    <source>
        <dbReference type="ARBA" id="ARBA00022679"/>
    </source>
</evidence>
<keyword evidence="1 4" id="KW-0808">Transferase</keyword>
<evidence type="ECO:0000256" key="2">
    <source>
        <dbReference type="ARBA" id="ARBA00023315"/>
    </source>
</evidence>
<comment type="caution">
    <text evidence="4">The sequence shown here is derived from an EMBL/GenBank/DDBJ whole genome shotgun (WGS) entry which is preliminary data.</text>
</comment>
<reference evidence="4 5" key="1">
    <citation type="submission" date="2019-12" db="EMBL/GenBank/DDBJ databases">
        <title>Genomic-based taxomic classification of the family Erythrobacteraceae.</title>
        <authorList>
            <person name="Xu L."/>
        </authorList>
    </citation>
    <scope>NUCLEOTIDE SEQUENCE [LARGE SCALE GENOMIC DNA]</scope>
    <source>
        <strain evidence="4 5">KCTC 42006</strain>
    </source>
</reference>
<dbReference type="OrthoDB" id="572496at2"/>
<dbReference type="RefSeq" id="WP_160612993.1">
    <property type="nucleotide sequence ID" value="NZ_JAUFQM010000001.1"/>
</dbReference>
<protein>
    <submittedName>
        <fullName evidence="4">GNAT family N-acetyltransferase</fullName>
    </submittedName>
</protein>
<dbReference type="AlphaFoldDB" id="A0A844Z5L8"/>
<dbReference type="PROSITE" id="PS51186">
    <property type="entry name" value="GNAT"/>
    <property type="match status" value="1"/>
</dbReference>
<dbReference type="CDD" id="cd04301">
    <property type="entry name" value="NAT_SF"/>
    <property type="match status" value="1"/>
</dbReference>